<evidence type="ECO:0000313" key="2">
    <source>
        <dbReference type="Proteomes" id="UP000199413"/>
    </source>
</evidence>
<dbReference type="STRING" id="568872.GA0070624_3399"/>
<gene>
    <name evidence="1" type="ORF">GA0070624_3399</name>
</gene>
<proteinExistence type="predicted"/>
<accession>A0A1C6SBW3</accession>
<dbReference type="AlphaFoldDB" id="A0A1C6SBW3"/>
<protein>
    <submittedName>
        <fullName evidence="1">Uncharacterized protein</fullName>
    </submittedName>
</protein>
<dbReference type="EMBL" id="FMHV01000002">
    <property type="protein sequence ID" value="SCL26929.1"/>
    <property type="molecule type" value="Genomic_DNA"/>
</dbReference>
<reference evidence="2" key="1">
    <citation type="submission" date="2016-06" db="EMBL/GenBank/DDBJ databases">
        <authorList>
            <person name="Varghese N."/>
            <person name="Submissions Spin"/>
        </authorList>
    </citation>
    <scope>NUCLEOTIDE SEQUENCE [LARGE SCALE GENOMIC DNA]</scope>
    <source>
        <strain evidence="2">DSM 45431</strain>
    </source>
</reference>
<name>A0A1C6SBW3_9ACTN</name>
<sequence>MINISRLSTHPVPITSRGLITVAGQGPSDSNGAGKSSFIAGLSLLHADDQWRLQSGAQAAAELLFTAELAGQEVVHANADHGYIIGVFVPPASHTIAEIEADALTVWLRINRQAPHVELRWKPQRHVAYGDTENDRAAGADQLWDTLPSSNGRTNIRANKLARTLYGRTVRCVSFLSTSVRASATANLLAQPLNELTPERIFDAIGALTGLNREIDDELKARQKEYQHAVDAQRAQHEYDEWNRRVTSPRT</sequence>
<organism evidence="1 2">
    <name type="scientific">Micromonospora rhizosphaerae</name>
    <dbReference type="NCBI Taxonomy" id="568872"/>
    <lineage>
        <taxon>Bacteria</taxon>
        <taxon>Bacillati</taxon>
        <taxon>Actinomycetota</taxon>
        <taxon>Actinomycetes</taxon>
        <taxon>Micromonosporales</taxon>
        <taxon>Micromonosporaceae</taxon>
        <taxon>Micromonospora</taxon>
    </lineage>
</organism>
<evidence type="ECO:0000313" key="1">
    <source>
        <dbReference type="EMBL" id="SCL26929.1"/>
    </source>
</evidence>
<dbReference type="Proteomes" id="UP000199413">
    <property type="component" value="Unassembled WGS sequence"/>
</dbReference>
<keyword evidence="2" id="KW-1185">Reference proteome</keyword>